<feature type="region of interest" description="Disordered" evidence="10">
    <location>
        <begin position="1"/>
        <end position="29"/>
    </location>
</feature>
<dbReference type="Pfam" id="PF02701">
    <property type="entry name" value="Zn_ribbon_Dof"/>
    <property type="match status" value="1"/>
</dbReference>
<evidence type="ECO:0000313" key="13">
    <source>
        <dbReference type="Proteomes" id="UP001054889"/>
    </source>
</evidence>
<evidence type="ECO:0000256" key="5">
    <source>
        <dbReference type="ARBA" id="ARBA00023125"/>
    </source>
</evidence>
<dbReference type="Proteomes" id="UP001054889">
    <property type="component" value="Unassembled WGS sequence"/>
</dbReference>
<dbReference type="GO" id="GO:0003700">
    <property type="term" value="F:DNA-binding transcription factor activity"/>
    <property type="evidence" value="ECO:0007669"/>
    <property type="project" value="UniProtKB-UniRule"/>
</dbReference>
<dbReference type="GO" id="GO:0008270">
    <property type="term" value="F:zinc ion binding"/>
    <property type="evidence" value="ECO:0007669"/>
    <property type="project" value="UniProtKB-KW"/>
</dbReference>
<feature type="domain" description="Dof-type" evidence="11">
    <location>
        <begin position="26"/>
        <end position="80"/>
    </location>
</feature>
<evidence type="ECO:0000259" key="11">
    <source>
        <dbReference type="PROSITE" id="PS50884"/>
    </source>
</evidence>
<keyword evidence="13" id="KW-1185">Reference proteome</keyword>
<evidence type="ECO:0000313" key="12">
    <source>
        <dbReference type="EMBL" id="GJN19761.1"/>
    </source>
</evidence>
<dbReference type="EMBL" id="BQKI01000074">
    <property type="protein sequence ID" value="GJN19761.1"/>
    <property type="molecule type" value="Genomic_DNA"/>
</dbReference>
<evidence type="ECO:0000256" key="1">
    <source>
        <dbReference type="ARBA" id="ARBA00022723"/>
    </source>
</evidence>
<keyword evidence="7 8" id="KW-0539">Nucleus</keyword>
<dbReference type="InterPro" id="IPR003851">
    <property type="entry name" value="Znf_Dof"/>
</dbReference>
<comment type="function">
    <text evidence="9">Transcription factor that binds specifically to a 5'-AA[AG]G-3' consensus core sequence.</text>
</comment>
<dbReference type="PROSITE" id="PS01361">
    <property type="entry name" value="ZF_DOF_1"/>
    <property type="match status" value="1"/>
</dbReference>
<organism evidence="12 13">
    <name type="scientific">Eleusine coracana subsp. coracana</name>
    <dbReference type="NCBI Taxonomy" id="191504"/>
    <lineage>
        <taxon>Eukaryota</taxon>
        <taxon>Viridiplantae</taxon>
        <taxon>Streptophyta</taxon>
        <taxon>Embryophyta</taxon>
        <taxon>Tracheophyta</taxon>
        <taxon>Spermatophyta</taxon>
        <taxon>Magnoliopsida</taxon>
        <taxon>Liliopsida</taxon>
        <taxon>Poales</taxon>
        <taxon>Poaceae</taxon>
        <taxon>PACMAD clade</taxon>
        <taxon>Chloridoideae</taxon>
        <taxon>Cynodonteae</taxon>
        <taxon>Eleusininae</taxon>
        <taxon>Eleusine</taxon>
    </lineage>
</organism>
<keyword evidence="6 9" id="KW-0804">Transcription</keyword>
<dbReference type="AlphaFoldDB" id="A0AAV5EB96"/>
<accession>A0AAV5EB96</accession>
<feature type="compositionally biased region" description="Pro residues" evidence="10">
    <location>
        <begin position="18"/>
        <end position="27"/>
    </location>
</feature>
<name>A0AAV5EB96_ELECO</name>
<dbReference type="GO" id="GO:0003677">
    <property type="term" value="F:DNA binding"/>
    <property type="evidence" value="ECO:0007669"/>
    <property type="project" value="UniProtKB-UniRule"/>
</dbReference>
<keyword evidence="5 8" id="KW-0238">DNA-binding</keyword>
<protein>
    <recommendedName>
        <fullName evidence="9">Dof zinc finger protein</fullName>
    </recommendedName>
</protein>
<evidence type="ECO:0000256" key="10">
    <source>
        <dbReference type="SAM" id="MobiDB-lite"/>
    </source>
</evidence>
<evidence type="ECO:0000256" key="6">
    <source>
        <dbReference type="ARBA" id="ARBA00023163"/>
    </source>
</evidence>
<dbReference type="GO" id="GO:0005634">
    <property type="term" value="C:nucleus"/>
    <property type="evidence" value="ECO:0007669"/>
    <property type="project" value="UniProtKB-SubCell"/>
</dbReference>
<keyword evidence="3 9" id="KW-0862">Zinc</keyword>
<dbReference type="InterPro" id="IPR045174">
    <property type="entry name" value="Dof"/>
</dbReference>
<feature type="compositionally biased region" description="Low complexity" evidence="10">
    <location>
        <begin position="82"/>
        <end position="97"/>
    </location>
</feature>
<keyword evidence="1 9" id="KW-0479">Metal-binding</keyword>
<evidence type="ECO:0000256" key="8">
    <source>
        <dbReference type="PROSITE-ProRule" id="PRU00071"/>
    </source>
</evidence>
<keyword evidence="2 8" id="KW-0863">Zinc-finger</keyword>
<sequence>MAPPPPRPPAGSGRTGHPPLPRPPPRQCPRCGSGNTKFCYYNNYSRSQPRYLCRACRRHWTEGGTLRDVPVGGGRKARRAGKAAAKVASPSSSSSAPATATALPLGADVAAFPDMLRQVLFQPPVGGYGIDLSAWQQMAPPPQGTGDGGALGATTVDANCGAWQYWNGWQQDDVPGLDGAY</sequence>
<reference evidence="12" key="2">
    <citation type="submission" date="2021-12" db="EMBL/GenBank/DDBJ databases">
        <title>Resequencing data analysis of finger millet.</title>
        <authorList>
            <person name="Hatakeyama M."/>
            <person name="Aluri S."/>
            <person name="Balachadran M.T."/>
            <person name="Sivarajan S.R."/>
            <person name="Poveda L."/>
            <person name="Shimizu-Inatsugi R."/>
            <person name="Schlapbach R."/>
            <person name="Sreeman S.M."/>
            <person name="Shimizu K.K."/>
        </authorList>
    </citation>
    <scope>NUCLEOTIDE SEQUENCE</scope>
</reference>
<proteinExistence type="predicted"/>
<evidence type="ECO:0000256" key="3">
    <source>
        <dbReference type="ARBA" id="ARBA00022833"/>
    </source>
</evidence>
<dbReference type="PROSITE" id="PS50884">
    <property type="entry name" value="ZF_DOF_2"/>
    <property type="match status" value="1"/>
</dbReference>
<evidence type="ECO:0000256" key="9">
    <source>
        <dbReference type="RuleBase" id="RU369094"/>
    </source>
</evidence>
<gene>
    <name evidence="12" type="primary">gb07070</name>
    <name evidence="12" type="ORF">PR202_gb07070</name>
</gene>
<evidence type="ECO:0000256" key="2">
    <source>
        <dbReference type="ARBA" id="ARBA00022771"/>
    </source>
</evidence>
<dbReference type="PANTHER" id="PTHR31992:SF241">
    <property type="entry name" value="DOF ZINC FINGER PROTEIN"/>
    <property type="match status" value="1"/>
</dbReference>
<feature type="region of interest" description="Disordered" evidence="10">
    <location>
        <begin position="64"/>
        <end position="97"/>
    </location>
</feature>
<evidence type="ECO:0000256" key="7">
    <source>
        <dbReference type="ARBA" id="ARBA00023242"/>
    </source>
</evidence>
<dbReference type="PANTHER" id="PTHR31992">
    <property type="entry name" value="DOF ZINC FINGER PROTEIN DOF1.4-RELATED"/>
    <property type="match status" value="1"/>
</dbReference>
<comment type="subcellular location">
    <subcellularLocation>
        <location evidence="8 9">Nucleus</location>
    </subcellularLocation>
</comment>
<reference evidence="12" key="1">
    <citation type="journal article" date="2018" name="DNA Res.">
        <title>Multiple hybrid de novo genome assembly of finger millet, an orphan allotetraploid crop.</title>
        <authorList>
            <person name="Hatakeyama M."/>
            <person name="Aluri S."/>
            <person name="Balachadran M.T."/>
            <person name="Sivarajan S.R."/>
            <person name="Patrignani A."/>
            <person name="Gruter S."/>
            <person name="Poveda L."/>
            <person name="Shimizu-Inatsugi R."/>
            <person name="Baeten J."/>
            <person name="Francoijs K.J."/>
            <person name="Nataraja K.N."/>
            <person name="Reddy Y.A.N."/>
            <person name="Phadnis S."/>
            <person name="Ravikumar R.L."/>
            <person name="Schlapbach R."/>
            <person name="Sreeman S.M."/>
            <person name="Shimizu K.K."/>
        </authorList>
    </citation>
    <scope>NUCLEOTIDE SEQUENCE</scope>
</reference>
<keyword evidence="4 9" id="KW-0805">Transcription regulation</keyword>
<comment type="caution">
    <text evidence="12">The sequence shown here is derived from an EMBL/GenBank/DDBJ whole genome shotgun (WGS) entry which is preliminary data.</text>
</comment>
<evidence type="ECO:0000256" key="4">
    <source>
        <dbReference type="ARBA" id="ARBA00023015"/>
    </source>
</evidence>